<comment type="catalytic activity">
    <reaction evidence="1">
        <text>ATP + protein L-histidine = ADP + protein N-phospho-L-histidine.</text>
        <dbReference type="EC" id="2.7.13.3"/>
    </reaction>
</comment>
<keyword evidence="10" id="KW-0472">Membrane</keyword>
<dbReference type="InterPro" id="IPR035965">
    <property type="entry name" value="PAS-like_dom_sf"/>
</dbReference>
<dbReference type="SMART" id="SM00065">
    <property type="entry name" value="GAF"/>
    <property type="match status" value="2"/>
</dbReference>
<comment type="caution">
    <text evidence="13">The sequence shown here is derived from an EMBL/GenBank/DDBJ whole genome shotgun (WGS) entry which is preliminary data.</text>
</comment>
<dbReference type="CDD" id="cd16917">
    <property type="entry name" value="HATPase_UhpB-NarQ-NarX-like"/>
    <property type="match status" value="1"/>
</dbReference>
<keyword evidence="8" id="KW-0902">Two-component regulatory system</keyword>
<evidence type="ECO:0000256" key="2">
    <source>
        <dbReference type="ARBA" id="ARBA00012438"/>
    </source>
</evidence>
<dbReference type="PANTHER" id="PTHR24421:SF10">
    <property type="entry name" value="NITRATE_NITRITE SENSOR PROTEIN NARQ"/>
    <property type="match status" value="1"/>
</dbReference>
<name>A0A9X3MQ79_9ACTN</name>
<protein>
    <recommendedName>
        <fullName evidence="2">histidine kinase</fullName>
        <ecNumber evidence="2">2.7.13.3</ecNumber>
    </recommendedName>
</protein>
<dbReference type="SUPFAM" id="SSF55785">
    <property type="entry name" value="PYP-like sensor domain (PAS domain)"/>
    <property type="match status" value="1"/>
</dbReference>
<dbReference type="GO" id="GO:0016020">
    <property type="term" value="C:membrane"/>
    <property type="evidence" value="ECO:0007669"/>
    <property type="project" value="InterPro"/>
</dbReference>
<dbReference type="AlphaFoldDB" id="A0A9X3MQ79"/>
<keyword evidence="4" id="KW-0808">Transferase</keyword>
<dbReference type="PROSITE" id="PS50112">
    <property type="entry name" value="PAS"/>
    <property type="match status" value="1"/>
</dbReference>
<feature type="coiled-coil region" evidence="9">
    <location>
        <begin position="399"/>
        <end position="426"/>
    </location>
</feature>
<evidence type="ECO:0000256" key="1">
    <source>
        <dbReference type="ARBA" id="ARBA00000085"/>
    </source>
</evidence>
<keyword evidence="3" id="KW-0597">Phosphoprotein</keyword>
<evidence type="ECO:0000256" key="7">
    <source>
        <dbReference type="ARBA" id="ARBA00022840"/>
    </source>
</evidence>
<keyword evidence="9" id="KW-0175">Coiled coil</keyword>
<keyword evidence="14" id="KW-1185">Reference proteome</keyword>
<evidence type="ECO:0000256" key="9">
    <source>
        <dbReference type="SAM" id="Coils"/>
    </source>
</evidence>
<dbReference type="InterPro" id="IPR011712">
    <property type="entry name" value="Sig_transdc_His_kin_sub3_dim/P"/>
</dbReference>
<keyword evidence="5" id="KW-0547">Nucleotide-binding</keyword>
<evidence type="ECO:0000313" key="13">
    <source>
        <dbReference type="EMBL" id="MDA0159862.1"/>
    </source>
</evidence>
<dbReference type="Pfam" id="PF08447">
    <property type="entry name" value="PAS_3"/>
    <property type="match status" value="1"/>
</dbReference>
<evidence type="ECO:0000256" key="10">
    <source>
        <dbReference type="SAM" id="Phobius"/>
    </source>
</evidence>
<dbReference type="GO" id="GO:0046983">
    <property type="term" value="F:protein dimerization activity"/>
    <property type="evidence" value="ECO:0007669"/>
    <property type="project" value="InterPro"/>
</dbReference>
<keyword evidence="10" id="KW-0812">Transmembrane</keyword>
<dbReference type="NCBIfam" id="TIGR00229">
    <property type="entry name" value="sensory_box"/>
    <property type="match status" value="1"/>
</dbReference>
<dbReference type="PANTHER" id="PTHR24421">
    <property type="entry name" value="NITRATE/NITRITE SENSOR PROTEIN NARX-RELATED"/>
    <property type="match status" value="1"/>
</dbReference>
<dbReference type="Gene3D" id="3.30.450.40">
    <property type="match status" value="2"/>
</dbReference>
<dbReference type="Pfam" id="PF02518">
    <property type="entry name" value="HATPase_c"/>
    <property type="match status" value="1"/>
</dbReference>
<feature type="transmembrane region" description="Helical" evidence="10">
    <location>
        <begin position="265"/>
        <end position="286"/>
    </location>
</feature>
<dbReference type="InterPro" id="IPR000014">
    <property type="entry name" value="PAS"/>
</dbReference>
<evidence type="ECO:0000259" key="11">
    <source>
        <dbReference type="PROSITE" id="PS50112"/>
    </source>
</evidence>
<evidence type="ECO:0000256" key="8">
    <source>
        <dbReference type="ARBA" id="ARBA00023012"/>
    </source>
</evidence>
<evidence type="ECO:0000313" key="14">
    <source>
        <dbReference type="Proteomes" id="UP001149140"/>
    </source>
</evidence>
<gene>
    <name evidence="13" type="ORF">OM076_06280</name>
</gene>
<dbReference type="InterPro" id="IPR003594">
    <property type="entry name" value="HATPase_dom"/>
</dbReference>
<dbReference type="Gene3D" id="3.30.450.350">
    <property type="entry name" value="CHASE domain"/>
    <property type="match status" value="1"/>
</dbReference>
<dbReference type="InterPro" id="IPR029016">
    <property type="entry name" value="GAF-like_dom_sf"/>
</dbReference>
<dbReference type="Gene3D" id="1.20.5.1930">
    <property type="match status" value="1"/>
</dbReference>
<dbReference type="Proteomes" id="UP001149140">
    <property type="component" value="Unassembled WGS sequence"/>
</dbReference>
<dbReference type="Pfam" id="PF07730">
    <property type="entry name" value="HisKA_3"/>
    <property type="match status" value="1"/>
</dbReference>
<dbReference type="Pfam" id="PF01590">
    <property type="entry name" value="GAF"/>
    <property type="match status" value="1"/>
</dbReference>
<dbReference type="Gene3D" id="3.30.450.20">
    <property type="entry name" value="PAS domain"/>
    <property type="match status" value="1"/>
</dbReference>
<dbReference type="Gene3D" id="3.30.565.10">
    <property type="entry name" value="Histidine kinase-like ATPase, C-terminal domain"/>
    <property type="match status" value="1"/>
</dbReference>
<dbReference type="PROSITE" id="PS50113">
    <property type="entry name" value="PAC"/>
    <property type="match status" value="1"/>
</dbReference>
<dbReference type="GO" id="GO:0000155">
    <property type="term" value="F:phosphorelay sensor kinase activity"/>
    <property type="evidence" value="ECO:0007669"/>
    <property type="project" value="InterPro"/>
</dbReference>
<dbReference type="Pfam" id="PF13185">
    <property type="entry name" value="GAF_2"/>
    <property type="match status" value="1"/>
</dbReference>
<dbReference type="InterPro" id="IPR050482">
    <property type="entry name" value="Sensor_HK_TwoCompSys"/>
</dbReference>
<dbReference type="InterPro" id="IPR003018">
    <property type="entry name" value="GAF"/>
</dbReference>
<dbReference type="SUPFAM" id="SSF55874">
    <property type="entry name" value="ATPase domain of HSP90 chaperone/DNA topoisomerase II/histidine kinase"/>
    <property type="match status" value="1"/>
</dbReference>
<evidence type="ECO:0000256" key="3">
    <source>
        <dbReference type="ARBA" id="ARBA00022553"/>
    </source>
</evidence>
<keyword evidence="7" id="KW-0067">ATP-binding</keyword>
<dbReference type="SUPFAM" id="SSF55781">
    <property type="entry name" value="GAF domain-like"/>
    <property type="match status" value="2"/>
</dbReference>
<feature type="domain" description="PAC" evidence="12">
    <location>
        <begin position="367"/>
        <end position="415"/>
    </location>
</feature>
<dbReference type="InterPro" id="IPR013655">
    <property type="entry name" value="PAS_fold_3"/>
</dbReference>
<accession>A0A9X3MQ79</accession>
<dbReference type="RefSeq" id="WP_270038627.1">
    <property type="nucleotide sequence ID" value="NZ_JAPDOD010000003.1"/>
</dbReference>
<organism evidence="13 14">
    <name type="scientific">Solirubrobacter ginsenosidimutans</name>
    <dbReference type="NCBI Taxonomy" id="490573"/>
    <lineage>
        <taxon>Bacteria</taxon>
        <taxon>Bacillati</taxon>
        <taxon>Actinomycetota</taxon>
        <taxon>Thermoleophilia</taxon>
        <taxon>Solirubrobacterales</taxon>
        <taxon>Solirubrobacteraceae</taxon>
        <taxon>Solirubrobacter</taxon>
    </lineage>
</organism>
<dbReference type="GO" id="GO:0005524">
    <property type="term" value="F:ATP binding"/>
    <property type="evidence" value="ECO:0007669"/>
    <property type="project" value="UniProtKB-KW"/>
</dbReference>
<reference evidence="13" key="1">
    <citation type="submission" date="2022-10" db="EMBL/GenBank/DDBJ databases">
        <title>The WGS of Solirubrobacter ginsenosidimutans DSM 21036.</title>
        <authorList>
            <person name="Jiang Z."/>
        </authorList>
    </citation>
    <scope>NUCLEOTIDE SEQUENCE</scope>
    <source>
        <strain evidence="13">DSM 21036</strain>
    </source>
</reference>
<evidence type="ECO:0000256" key="6">
    <source>
        <dbReference type="ARBA" id="ARBA00022777"/>
    </source>
</evidence>
<dbReference type="InterPro" id="IPR042240">
    <property type="entry name" value="CHASE_sf"/>
</dbReference>
<dbReference type="EMBL" id="JAPDOD010000003">
    <property type="protein sequence ID" value="MDA0159862.1"/>
    <property type="molecule type" value="Genomic_DNA"/>
</dbReference>
<evidence type="ECO:0000256" key="4">
    <source>
        <dbReference type="ARBA" id="ARBA00022679"/>
    </source>
</evidence>
<dbReference type="InterPro" id="IPR000700">
    <property type="entry name" value="PAS-assoc_C"/>
</dbReference>
<keyword evidence="6" id="KW-0418">Kinase</keyword>
<evidence type="ECO:0000256" key="5">
    <source>
        <dbReference type="ARBA" id="ARBA00022741"/>
    </source>
</evidence>
<sequence>MQPRHIARVALFLALTVVGSIIARVLAERDVRRDSDRRAEVAAVQIHGRIAQAAALTESLRRFMLDARSTGVTSDQFARNALRWLGSARLPAAAWVERVPDTERAAYERRIGQSIVTADVRYGVVPVGSRSSYLPATLVTGFPPMALPGIDLSGASGLAAALSRATRLNGVVATPMASSRTGTSGLFLVAPAPNLAGKVLRPGYAVTFVSASGLRAAATGVPAVQVTTAGQVEEHGDTSAKSFTAAGQRFTVVVPREAVQGAAAVLPWVILAGGLLVVALGGALALNAARRARAQEELDRIFTMSQDLIAVADFDGRFTRVNPAAEEILGYTEEELLARPYIDLVHPADRDSTATEADTIAQGKPTASFENRYVRKDGSVRVLNWTTTPDVEQRLMYTVARDVTERREAEAEVKRLADEQAALRRVATLVAREASHAELFTAIAAECAQLFGTEDIGMVRYEGGRHQVVMASSGTFKVAFPAGSRQPLGGDNAASLVFRTGRSARIDDYAKATGPIADAIRPAGLRCAVAAPIMVEGRLWGAMITGTSGEEPLPLETESRIGQFTELMATAIANAEARAEVTRLVDEQAALRRVATLVAQGVAPNAVFDAVTGEVAGLLGASAVSLARDDGDRLTVVAQHGVAQSTPMSTGRTTRPVDLAEANGDIARRAGMESVVAAPIVVDGRTWGALVALWAVREAARDDTEERLARFAELLATAIANADNRDQLTASRARVLTAGDDARRRVVRDLHDGAQQRLIETVLTLKLAQQALRETPREAETYVADALSSAERATAELRELAHGILPTVLTRGGLDAGVRAFVSRLDLPVDIHVSSERLPREIEASAYFIVAEALTNVVKHARASHADVTVSVEGGMLHVAVRDDGIGGADPGGHGLVGIADRVTALGGRLELERPAGGGTLLTAELPLSTG</sequence>
<proteinExistence type="predicted"/>
<dbReference type="SMART" id="SM00387">
    <property type="entry name" value="HATPase_c"/>
    <property type="match status" value="1"/>
</dbReference>
<keyword evidence="10" id="KW-1133">Transmembrane helix</keyword>
<evidence type="ECO:0000259" key="12">
    <source>
        <dbReference type="PROSITE" id="PS50113"/>
    </source>
</evidence>
<dbReference type="CDD" id="cd00130">
    <property type="entry name" value="PAS"/>
    <property type="match status" value="1"/>
</dbReference>
<dbReference type="EC" id="2.7.13.3" evidence="2"/>
<feature type="domain" description="PAS" evidence="11">
    <location>
        <begin position="294"/>
        <end position="364"/>
    </location>
</feature>
<dbReference type="SMART" id="SM00091">
    <property type="entry name" value="PAS"/>
    <property type="match status" value="1"/>
</dbReference>
<dbReference type="InterPro" id="IPR036890">
    <property type="entry name" value="HATPase_C_sf"/>
</dbReference>